<sequence>MVDIKKFKHEHRDFCNKYNKMLDLYYRGVSYLEGENINDNEIKKYIPLVTNYTKELSYMLAQFRTITGENMPDRILEGGFILYDDMDY</sequence>
<reference evidence="1 2" key="2">
    <citation type="submission" date="2013-03" db="EMBL/GenBank/DDBJ databases">
        <title>Diversity in Clostridium botulinum.</title>
        <authorList>
            <person name="Timme R.E."/>
            <person name="Allard M."/>
            <person name="Luo Y."/>
            <person name="Strain E."/>
            <person name="Gonzalez-Escalona N."/>
            <person name="Brown E."/>
        </authorList>
    </citation>
    <scope>NUCLEOTIDE SEQUENCE [LARGE SCALE GENOMIC DNA]</scope>
    <source>
        <strain evidence="1 2">CFSAN001627</strain>
    </source>
</reference>
<name>M1ZZE1_CLOBO</name>
<dbReference type="EMBL" id="AMXI01000197">
    <property type="protein sequence ID" value="EKN42935.1"/>
    <property type="molecule type" value="Genomic_DNA"/>
</dbReference>
<dbReference type="AlphaFoldDB" id="M1ZZE1"/>
<organism evidence="1 2">
    <name type="scientific">Clostridium botulinum CFSAN001627</name>
    <dbReference type="NCBI Taxonomy" id="1232189"/>
    <lineage>
        <taxon>Bacteria</taxon>
        <taxon>Bacillati</taxon>
        <taxon>Bacillota</taxon>
        <taxon>Clostridia</taxon>
        <taxon>Eubacteriales</taxon>
        <taxon>Clostridiaceae</taxon>
        <taxon>Clostridium</taxon>
    </lineage>
</organism>
<accession>M1ZZE1</accession>
<evidence type="ECO:0000313" key="1">
    <source>
        <dbReference type="EMBL" id="EKN42935.1"/>
    </source>
</evidence>
<dbReference type="Proteomes" id="UP000011944">
    <property type="component" value="Unassembled WGS sequence"/>
</dbReference>
<reference evidence="1 2" key="1">
    <citation type="submission" date="2012-10" db="EMBL/GenBank/DDBJ databases">
        <authorList>
            <person name="Strain E.A."/>
            <person name="Brown E."/>
            <person name="Allard M.W."/>
            <person name="Gonzalez-Escalona N."/>
            <person name="Timme R."/>
        </authorList>
    </citation>
    <scope>NUCLEOTIDE SEQUENCE [LARGE SCALE GENOMIC DNA]</scope>
    <source>
        <strain evidence="1 2">CFSAN001627</strain>
    </source>
</reference>
<evidence type="ECO:0000313" key="2">
    <source>
        <dbReference type="Proteomes" id="UP000011944"/>
    </source>
</evidence>
<protein>
    <submittedName>
        <fullName evidence="1">Uncharacterized protein</fullName>
    </submittedName>
</protein>
<comment type="caution">
    <text evidence="1">The sequence shown here is derived from an EMBL/GenBank/DDBJ whole genome shotgun (WGS) entry which is preliminary data.</text>
</comment>
<gene>
    <name evidence="1" type="ORF">CFSAN001627_03410</name>
</gene>
<dbReference type="PATRIC" id="fig|1232189.3.peg.549"/>
<proteinExistence type="predicted"/>